<accession>A0A0F9CCM8</accession>
<protein>
    <submittedName>
        <fullName evidence="1">Uncharacterized protein</fullName>
    </submittedName>
</protein>
<comment type="caution">
    <text evidence="1">The sequence shown here is derived from an EMBL/GenBank/DDBJ whole genome shotgun (WGS) entry which is preliminary data.</text>
</comment>
<gene>
    <name evidence="1" type="ORF">LCGC14_2418170</name>
</gene>
<evidence type="ECO:0000313" key="1">
    <source>
        <dbReference type="EMBL" id="KKL24157.1"/>
    </source>
</evidence>
<sequence length="70" mass="8065">MKILHTLVRHASQLEMLRARAMRQDMEGFKYICVVVDDPKSVDRQASWASDFNEIDTHKLFQALADQTGT</sequence>
<dbReference type="AlphaFoldDB" id="A0A0F9CCM8"/>
<reference evidence="1" key="1">
    <citation type="journal article" date="2015" name="Nature">
        <title>Complex archaea that bridge the gap between prokaryotes and eukaryotes.</title>
        <authorList>
            <person name="Spang A."/>
            <person name="Saw J.H."/>
            <person name="Jorgensen S.L."/>
            <person name="Zaremba-Niedzwiedzka K."/>
            <person name="Martijn J."/>
            <person name="Lind A.E."/>
            <person name="van Eijk R."/>
            <person name="Schleper C."/>
            <person name="Guy L."/>
            <person name="Ettema T.J."/>
        </authorList>
    </citation>
    <scope>NUCLEOTIDE SEQUENCE</scope>
</reference>
<name>A0A0F9CCM8_9ZZZZ</name>
<proteinExistence type="predicted"/>
<organism evidence="1">
    <name type="scientific">marine sediment metagenome</name>
    <dbReference type="NCBI Taxonomy" id="412755"/>
    <lineage>
        <taxon>unclassified sequences</taxon>
        <taxon>metagenomes</taxon>
        <taxon>ecological metagenomes</taxon>
    </lineage>
</organism>
<dbReference type="EMBL" id="LAZR01036698">
    <property type="protein sequence ID" value="KKL24157.1"/>
    <property type="molecule type" value="Genomic_DNA"/>
</dbReference>